<proteinExistence type="predicted"/>
<dbReference type="SUPFAM" id="SSF52540">
    <property type="entry name" value="P-loop containing nucleoside triphosphate hydrolases"/>
    <property type="match status" value="1"/>
</dbReference>
<sequence>MNIHLLSIYLVTSLGYPCARRTAIDTTRIELTYAGGTAGITDTTLGILEAVGFFGANRTGKTTTITVLVIPLKPTDGTVTVNGVDVVTEPASGFDGGM</sequence>
<dbReference type="Gene3D" id="3.40.50.300">
    <property type="entry name" value="P-loop containing nucleotide triphosphate hydrolases"/>
    <property type="match status" value="1"/>
</dbReference>
<comment type="caution">
    <text evidence="1">The sequence shown here is derived from an EMBL/GenBank/DDBJ whole genome shotgun (WGS) entry which is preliminary data.</text>
</comment>
<organism evidence="1 2">
    <name type="scientific">Natrialba asiatica (strain ATCC 700177 / DSM 12278 / JCM 9576 / FERM P-10747 / NBRC 102637 / 172P1)</name>
    <dbReference type="NCBI Taxonomy" id="29540"/>
    <lineage>
        <taxon>Archaea</taxon>
        <taxon>Methanobacteriati</taxon>
        <taxon>Methanobacteriota</taxon>
        <taxon>Stenosarchaea group</taxon>
        <taxon>Halobacteria</taxon>
        <taxon>Halobacteriales</taxon>
        <taxon>Natrialbaceae</taxon>
        <taxon>Natrialba</taxon>
    </lineage>
</organism>
<dbReference type="STRING" id="29540.C481_18650"/>
<dbReference type="eggNOG" id="arCOG00194">
    <property type="taxonomic scope" value="Archaea"/>
</dbReference>
<accession>M0AHG2</accession>
<dbReference type="AlphaFoldDB" id="M0AHG2"/>
<gene>
    <name evidence="1" type="ORF">C481_18650</name>
</gene>
<evidence type="ECO:0000313" key="1">
    <source>
        <dbReference type="EMBL" id="ELY97984.1"/>
    </source>
</evidence>
<protein>
    <submittedName>
        <fullName evidence="1">Daunorubicin resistance ABC transporter ATPase</fullName>
    </submittedName>
</protein>
<reference evidence="1 2" key="1">
    <citation type="journal article" date="2014" name="PLoS Genet.">
        <title>Phylogenetically driven sequencing of extremely halophilic archaea reveals strategies for static and dynamic osmo-response.</title>
        <authorList>
            <person name="Becker E.A."/>
            <person name="Seitzer P.M."/>
            <person name="Tritt A."/>
            <person name="Larsen D."/>
            <person name="Krusor M."/>
            <person name="Yao A.I."/>
            <person name="Wu D."/>
            <person name="Madern D."/>
            <person name="Eisen J.A."/>
            <person name="Darling A.E."/>
            <person name="Facciotti M.T."/>
        </authorList>
    </citation>
    <scope>NUCLEOTIDE SEQUENCE [LARGE SCALE GENOMIC DNA]</scope>
    <source>
        <strain evidence="1 2">DSM 12278</strain>
    </source>
</reference>
<dbReference type="Proteomes" id="UP000011554">
    <property type="component" value="Unassembled WGS sequence"/>
</dbReference>
<evidence type="ECO:0000313" key="2">
    <source>
        <dbReference type="Proteomes" id="UP000011554"/>
    </source>
</evidence>
<keyword evidence="2" id="KW-1185">Reference proteome</keyword>
<dbReference type="PATRIC" id="fig|29540.5.peg.3800"/>
<dbReference type="InterPro" id="IPR027417">
    <property type="entry name" value="P-loop_NTPase"/>
</dbReference>
<dbReference type="EMBL" id="AOIO01000040">
    <property type="protein sequence ID" value="ELY97984.1"/>
    <property type="molecule type" value="Genomic_DNA"/>
</dbReference>
<dbReference type="RefSeq" id="WP_006110832.1">
    <property type="nucleotide sequence ID" value="NZ_AOIO01000040.1"/>
</dbReference>
<name>M0AHG2_NATA1</name>